<evidence type="ECO:0000256" key="7">
    <source>
        <dbReference type="PIRSR" id="PIRSR606710-2"/>
    </source>
</evidence>
<dbReference type="InterPro" id="IPR052176">
    <property type="entry name" value="Glycosyl_Hydrlase_43_Enz"/>
</dbReference>
<evidence type="ECO:0000256" key="4">
    <source>
        <dbReference type="ARBA" id="ARBA00023277"/>
    </source>
</evidence>
<reference evidence="10 11" key="1">
    <citation type="submission" date="2019-07" db="EMBL/GenBank/DDBJ databases">
        <authorList>
            <person name="Huq M.A."/>
        </authorList>
    </citation>
    <scope>NUCLEOTIDE SEQUENCE [LARGE SCALE GENOMIC DNA]</scope>
    <source>
        <strain evidence="10 11">MAH-19</strain>
    </source>
</reference>
<dbReference type="GO" id="GO:0004553">
    <property type="term" value="F:hydrolase activity, hydrolyzing O-glycosyl compounds"/>
    <property type="evidence" value="ECO:0007669"/>
    <property type="project" value="InterPro"/>
</dbReference>
<protein>
    <submittedName>
        <fullName evidence="10">Family 43 glycosylhydrolase</fullName>
    </submittedName>
</protein>
<keyword evidence="4" id="KW-0119">Carbohydrate metabolism</keyword>
<dbReference type="AlphaFoldDB" id="A0A556MTH0"/>
<dbReference type="Proteomes" id="UP000318733">
    <property type="component" value="Unassembled WGS sequence"/>
</dbReference>
<evidence type="ECO:0000256" key="5">
    <source>
        <dbReference type="ARBA" id="ARBA00023295"/>
    </source>
</evidence>
<feature type="site" description="Important for catalytic activity, responsible for pKa modulation of the active site Glu and correct orientation of both the proton donor and substrate" evidence="7">
    <location>
        <position position="157"/>
    </location>
</feature>
<dbReference type="RefSeq" id="WP_144246788.1">
    <property type="nucleotide sequence ID" value="NZ_VLPK01000001.1"/>
</dbReference>
<dbReference type="SUPFAM" id="SSF75005">
    <property type="entry name" value="Arabinanase/levansucrase/invertase"/>
    <property type="match status" value="1"/>
</dbReference>
<dbReference type="OrthoDB" id="9803461at2"/>
<dbReference type="PANTHER" id="PTHR43772">
    <property type="entry name" value="ENDO-1,4-BETA-XYLANASE"/>
    <property type="match status" value="1"/>
</dbReference>
<keyword evidence="3 8" id="KW-0378">Hydrolase</keyword>
<dbReference type="Pfam" id="PF04616">
    <property type="entry name" value="Glyco_hydro_43"/>
    <property type="match status" value="1"/>
</dbReference>
<keyword evidence="5 8" id="KW-0326">Glycosidase</keyword>
<evidence type="ECO:0000256" key="1">
    <source>
        <dbReference type="ARBA" id="ARBA00009865"/>
    </source>
</evidence>
<dbReference type="PANTHER" id="PTHR43772:SF2">
    <property type="entry name" value="PUTATIVE (AFU_ORTHOLOGUE AFUA_2G04480)-RELATED"/>
    <property type="match status" value="1"/>
</dbReference>
<proteinExistence type="inferred from homology"/>
<sequence length="327" mass="36871">MKNLLIKSAALTALIAISFLKANAQVNPVITGADPDAITIGKEYWVYPTNGSDTGRFRRDDRFFGYSSPDLVHWQNRGELINIKDISWIKDDSVKNHGLWAPDVLEHKGKFYLYYSVGPQNPKPSRLGVAVSDYPNKDFKDSGKPLLTGGDHFEAIDPMVYDDPKTKKSYLYTGGSAGSTLRVFELKKNMVEIDHEIKVDQPPHFTEGVFMHERNGIYYLSYSHGSYNNATYSVHYAMSKSPLGPWDYKGAILVSDATHKGPGHHAFVMNPKTKEWFIIYHRWDRTDEKGPFRGVRRVAIEKLIYNADGTIVPVVMTDSPPPSSPIK</sequence>
<organism evidence="10 11">
    <name type="scientific">Mucilaginibacter corticis</name>
    <dbReference type="NCBI Taxonomy" id="2597670"/>
    <lineage>
        <taxon>Bacteria</taxon>
        <taxon>Pseudomonadati</taxon>
        <taxon>Bacteroidota</taxon>
        <taxon>Sphingobacteriia</taxon>
        <taxon>Sphingobacteriales</taxon>
        <taxon>Sphingobacteriaceae</taxon>
        <taxon>Mucilaginibacter</taxon>
    </lineage>
</organism>
<keyword evidence="11" id="KW-1185">Reference proteome</keyword>
<evidence type="ECO:0000256" key="2">
    <source>
        <dbReference type="ARBA" id="ARBA00022651"/>
    </source>
</evidence>
<feature type="active site" description="Proton acceptor" evidence="6">
    <location>
        <position position="53"/>
    </location>
</feature>
<comment type="similarity">
    <text evidence="1 8">Belongs to the glycosyl hydrolase 43 family.</text>
</comment>
<feature type="chain" id="PRO_5021710568" evidence="9">
    <location>
        <begin position="25"/>
        <end position="327"/>
    </location>
</feature>
<evidence type="ECO:0000256" key="8">
    <source>
        <dbReference type="RuleBase" id="RU361187"/>
    </source>
</evidence>
<dbReference type="InterPro" id="IPR023296">
    <property type="entry name" value="Glyco_hydro_beta-prop_sf"/>
</dbReference>
<dbReference type="Gene3D" id="2.115.10.20">
    <property type="entry name" value="Glycosyl hydrolase domain, family 43"/>
    <property type="match status" value="1"/>
</dbReference>
<dbReference type="InterPro" id="IPR006710">
    <property type="entry name" value="Glyco_hydro_43"/>
</dbReference>
<dbReference type="GO" id="GO:0045493">
    <property type="term" value="P:xylan catabolic process"/>
    <property type="evidence" value="ECO:0007669"/>
    <property type="project" value="UniProtKB-KW"/>
</dbReference>
<keyword evidence="9" id="KW-0732">Signal</keyword>
<evidence type="ECO:0000313" key="11">
    <source>
        <dbReference type="Proteomes" id="UP000318733"/>
    </source>
</evidence>
<evidence type="ECO:0000313" key="10">
    <source>
        <dbReference type="EMBL" id="TSJ43223.1"/>
    </source>
</evidence>
<evidence type="ECO:0000256" key="6">
    <source>
        <dbReference type="PIRSR" id="PIRSR606710-1"/>
    </source>
</evidence>
<dbReference type="EMBL" id="VLPK01000001">
    <property type="protein sequence ID" value="TSJ43223.1"/>
    <property type="molecule type" value="Genomic_DNA"/>
</dbReference>
<feature type="active site" description="Proton donor" evidence="6">
    <location>
        <position position="207"/>
    </location>
</feature>
<feature type="signal peptide" evidence="9">
    <location>
        <begin position="1"/>
        <end position="24"/>
    </location>
</feature>
<keyword evidence="2" id="KW-0858">Xylan degradation</keyword>
<evidence type="ECO:0000256" key="3">
    <source>
        <dbReference type="ARBA" id="ARBA00022801"/>
    </source>
</evidence>
<keyword evidence="2" id="KW-0624">Polysaccharide degradation</keyword>
<name>A0A556MTH0_9SPHI</name>
<gene>
    <name evidence="10" type="ORF">FO440_03250</name>
</gene>
<evidence type="ECO:0000256" key="9">
    <source>
        <dbReference type="SAM" id="SignalP"/>
    </source>
</evidence>
<accession>A0A556MTH0</accession>
<comment type="caution">
    <text evidence="10">The sequence shown here is derived from an EMBL/GenBank/DDBJ whole genome shotgun (WGS) entry which is preliminary data.</text>
</comment>